<accession>A0A1T4KR96</accession>
<dbReference type="RefSeq" id="WP_404824649.1">
    <property type="nucleotide sequence ID" value="NZ_CP137850.1"/>
</dbReference>
<keyword evidence="3" id="KW-1185">Reference proteome</keyword>
<proteinExistence type="predicted"/>
<dbReference type="EMBL" id="FUXF01000004">
    <property type="protein sequence ID" value="SJZ44903.1"/>
    <property type="molecule type" value="Genomic_DNA"/>
</dbReference>
<feature type="transmembrane region" description="Helical" evidence="1">
    <location>
        <begin position="6"/>
        <end position="25"/>
    </location>
</feature>
<name>A0A1T4KR96_9BACT</name>
<reference evidence="3" key="1">
    <citation type="submission" date="2017-02" db="EMBL/GenBank/DDBJ databases">
        <authorList>
            <person name="Varghese N."/>
            <person name="Submissions S."/>
        </authorList>
    </citation>
    <scope>NUCLEOTIDE SEQUENCE [LARGE SCALE GENOMIC DNA]</scope>
    <source>
        <strain evidence="3">ATCC 27862</strain>
    </source>
</reference>
<protein>
    <recommendedName>
        <fullName evidence="4">Competence protein ComEA</fullName>
    </recommendedName>
</protein>
<dbReference type="STRING" id="171291.SAMN02745154_00141"/>
<keyword evidence="1" id="KW-0472">Membrane</keyword>
<dbReference type="AlphaFoldDB" id="A0A1T4KR96"/>
<dbReference type="Proteomes" id="UP000190389">
    <property type="component" value="Unassembled WGS sequence"/>
</dbReference>
<evidence type="ECO:0008006" key="4">
    <source>
        <dbReference type="Google" id="ProtNLM"/>
    </source>
</evidence>
<sequence length="167" mass="19480">MLKNKIIFYILGGCISCSIAGFIFSQKLLNDTVDKNSSNDENRIYTYKLYGNVLHNKIESTTPLSYRELFYLAQVRSGSNLENFKLDEYADDQNSIYIPRYEVALYWNEIKSAQDFVSFGIDKKYAKILYSYYLKNKGNHVTWNDIESIKGIGQKTFLKLKNFLILE</sequence>
<organism evidence="2 3">
    <name type="scientific">Mycoplasmopsis verecunda</name>
    <dbReference type="NCBI Taxonomy" id="171291"/>
    <lineage>
        <taxon>Bacteria</taxon>
        <taxon>Bacillati</taxon>
        <taxon>Mycoplasmatota</taxon>
        <taxon>Mycoplasmoidales</taxon>
        <taxon>Metamycoplasmataceae</taxon>
        <taxon>Mycoplasmopsis</taxon>
    </lineage>
</organism>
<evidence type="ECO:0000256" key="1">
    <source>
        <dbReference type="SAM" id="Phobius"/>
    </source>
</evidence>
<keyword evidence="1" id="KW-1133">Transmembrane helix</keyword>
<keyword evidence="1" id="KW-0812">Transmembrane</keyword>
<evidence type="ECO:0000313" key="2">
    <source>
        <dbReference type="EMBL" id="SJZ44903.1"/>
    </source>
</evidence>
<dbReference type="NCBIfam" id="NF045978">
    <property type="entry name" value="ComEA_MAG0490"/>
    <property type="match status" value="1"/>
</dbReference>
<evidence type="ECO:0000313" key="3">
    <source>
        <dbReference type="Proteomes" id="UP000190389"/>
    </source>
</evidence>
<gene>
    <name evidence="2" type="ORF">SAMN02745154_00141</name>
</gene>